<dbReference type="Proteomes" id="UP000008022">
    <property type="component" value="Unassembled WGS sequence"/>
</dbReference>
<organism evidence="1 2">
    <name type="scientific">Oryza rufipogon</name>
    <name type="common">Brownbeard rice</name>
    <name type="synonym">Asian wild rice</name>
    <dbReference type="NCBI Taxonomy" id="4529"/>
    <lineage>
        <taxon>Eukaryota</taxon>
        <taxon>Viridiplantae</taxon>
        <taxon>Streptophyta</taxon>
        <taxon>Embryophyta</taxon>
        <taxon>Tracheophyta</taxon>
        <taxon>Spermatophyta</taxon>
        <taxon>Magnoliopsida</taxon>
        <taxon>Liliopsida</taxon>
        <taxon>Poales</taxon>
        <taxon>Poaceae</taxon>
        <taxon>BOP clade</taxon>
        <taxon>Oryzoideae</taxon>
        <taxon>Oryzeae</taxon>
        <taxon>Oryzinae</taxon>
        <taxon>Oryza</taxon>
    </lineage>
</organism>
<evidence type="ECO:0000313" key="2">
    <source>
        <dbReference type="Proteomes" id="UP000008022"/>
    </source>
</evidence>
<sequence length="64" mass="6871">MCAIGGGPCLEVVVAAGIYFQRGFDRFDDDKHNKGNGLCRGLIKGEGHLSFLSKSLDMSSLLPK</sequence>
<dbReference type="AlphaFoldDB" id="A0A0E0QEP5"/>
<protein>
    <submittedName>
        <fullName evidence="1">Uncharacterized protein</fullName>
    </submittedName>
</protein>
<name>A0A0E0QEP5_ORYRU</name>
<dbReference type="EnsemblPlants" id="ORUFI08G04220.1">
    <property type="protein sequence ID" value="ORUFI08G04220.1"/>
    <property type="gene ID" value="ORUFI08G04220"/>
</dbReference>
<dbReference type="HOGENOM" id="CLU_2871661_0_0_1"/>
<evidence type="ECO:0000313" key="1">
    <source>
        <dbReference type="EnsemblPlants" id="ORUFI08G04220.1"/>
    </source>
</evidence>
<reference evidence="1" key="2">
    <citation type="submission" date="2015-06" db="UniProtKB">
        <authorList>
            <consortium name="EnsemblPlants"/>
        </authorList>
    </citation>
    <scope>IDENTIFICATION</scope>
</reference>
<dbReference type="Gramene" id="ORUFI08G04220.1">
    <property type="protein sequence ID" value="ORUFI08G04220.1"/>
    <property type="gene ID" value="ORUFI08G04220"/>
</dbReference>
<accession>A0A0E0QEP5</accession>
<proteinExistence type="predicted"/>
<reference evidence="2" key="1">
    <citation type="submission" date="2013-06" db="EMBL/GenBank/DDBJ databases">
        <authorList>
            <person name="Zhao Q."/>
        </authorList>
    </citation>
    <scope>NUCLEOTIDE SEQUENCE</scope>
    <source>
        <strain evidence="2">cv. W1943</strain>
    </source>
</reference>
<keyword evidence="2" id="KW-1185">Reference proteome</keyword>